<accession>A0AC60Q0Q6</accession>
<protein>
    <submittedName>
        <fullName evidence="1">Uncharacterized protein</fullName>
    </submittedName>
</protein>
<reference evidence="1 2" key="1">
    <citation type="journal article" date="2020" name="Cell">
        <title>Large-Scale Comparative Analyses of Tick Genomes Elucidate Their Genetic Diversity and Vector Capacities.</title>
        <authorList>
            <consortium name="Tick Genome and Microbiome Consortium (TIGMIC)"/>
            <person name="Jia N."/>
            <person name="Wang J."/>
            <person name="Shi W."/>
            <person name="Du L."/>
            <person name="Sun Y."/>
            <person name="Zhan W."/>
            <person name="Jiang J.F."/>
            <person name="Wang Q."/>
            <person name="Zhang B."/>
            <person name="Ji P."/>
            <person name="Bell-Sakyi L."/>
            <person name="Cui X.M."/>
            <person name="Yuan T.T."/>
            <person name="Jiang B.G."/>
            <person name="Yang W.F."/>
            <person name="Lam T.T."/>
            <person name="Chang Q.C."/>
            <person name="Ding S.J."/>
            <person name="Wang X.J."/>
            <person name="Zhu J.G."/>
            <person name="Ruan X.D."/>
            <person name="Zhao L."/>
            <person name="Wei J.T."/>
            <person name="Ye R.Z."/>
            <person name="Que T.C."/>
            <person name="Du C.H."/>
            <person name="Zhou Y.H."/>
            <person name="Cheng J.X."/>
            <person name="Dai P.F."/>
            <person name="Guo W.B."/>
            <person name="Han X.H."/>
            <person name="Huang E.J."/>
            <person name="Li L.F."/>
            <person name="Wei W."/>
            <person name="Gao Y.C."/>
            <person name="Liu J.Z."/>
            <person name="Shao H.Z."/>
            <person name="Wang X."/>
            <person name="Wang C.C."/>
            <person name="Yang T.C."/>
            <person name="Huo Q.B."/>
            <person name="Li W."/>
            <person name="Chen H.Y."/>
            <person name="Chen S.E."/>
            <person name="Zhou L.G."/>
            <person name="Ni X.B."/>
            <person name="Tian J.H."/>
            <person name="Sheng Y."/>
            <person name="Liu T."/>
            <person name="Pan Y.S."/>
            <person name="Xia L.Y."/>
            <person name="Li J."/>
            <person name="Zhao F."/>
            <person name="Cao W.C."/>
        </authorList>
    </citation>
    <scope>NUCLEOTIDE SEQUENCE [LARGE SCALE GENOMIC DNA]</scope>
    <source>
        <strain evidence="1">Iper-2018</strain>
    </source>
</reference>
<dbReference type="Proteomes" id="UP000805193">
    <property type="component" value="Unassembled WGS sequence"/>
</dbReference>
<evidence type="ECO:0000313" key="1">
    <source>
        <dbReference type="EMBL" id="KAG0427219.1"/>
    </source>
</evidence>
<dbReference type="EMBL" id="JABSTQ010009650">
    <property type="protein sequence ID" value="KAG0427219.1"/>
    <property type="molecule type" value="Genomic_DNA"/>
</dbReference>
<organism evidence="1 2">
    <name type="scientific">Ixodes persulcatus</name>
    <name type="common">Taiga tick</name>
    <dbReference type="NCBI Taxonomy" id="34615"/>
    <lineage>
        <taxon>Eukaryota</taxon>
        <taxon>Metazoa</taxon>
        <taxon>Ecdysozoa</taxon>
        <taxon>Arthropoda</taxon>
        <taxon>Chelicerata</taxon>
        <taxon>Arachnida</taxon>
        <taxon>Acari</taxon>
        <taxon>Parasitiformes</taxon>
        <taxon>Ixodida</taxon>
        <taxon>Ixodoidea</taxon>
        <taxon>Ixodidae</taxon>
        <taxon>Ixodinae</taxon>
        <taxon>Ixodes</taxon>
    </lineage>
</organism>
<proteinExistence type="predicted"/>
<evidence type="ECO:0000313" key="2">
    <source>
        <dbReference type="Proteomes" id="UP000805193"/>
    </source>
</evidence>
<comment type="caution">
    <text evidence="1">The sequence shown here is derived from an EMBL/GenBank/DDBJ whole genome shotgun (WGS) entry which is preliminary data.</text>
</comment>
<keyword evidence="2" id="KW-1185">Reference proteome</keyword>
<sequence>MNPSWSRSAEERRQSAHAIVNEAAAATKNMTPAERATEQARRKTRKKRRKPDVKLDGEKSESTPELQDTDEQQQQPPPQQATRPVGDAEVDDIDSDQEDLSGLEGAAFQSRLPFDKMTAQEAACFPDIVQGPPQTQKIFLHVRNRLLQLWLENPKQQLVFENALPQMEPPYNSDVPLVLRIHSYLERQGLINFGVYERLKPPPLKKHGKVIVIGAGISGLAAAQQLQQFGMEVLVLEARDRVGGRIATFRKSSYVADLGAMVVTGLGGNPITVLSKQIKMELHKIKQKCPLFESNGSTVPKDKDEMVEREFNRLLEATSYLSHHLDFNYVQNKPVSLGQALEWVIKLQEKSVKERQIQHWKAILDLQEKLKDNHTKMVQMKERIEELNHIHKESTDLKQRDVTQEFVHRSRMHDLTLLCRDWDLLLDQQREIEDKLQELEASPPSDVYLSSRDRQVLDWHFANLEFANATPLNNLSLKHWDQDDDFEFTGSHLTVRNGYSCVPVSLADGLDIRLNTAVKQVYLSGTGVEVTTTNTRTNSGLATFKADAVLCTLPLGVLKQSVLNNPNLPNTVQFVPPLPEWKGAAISRLGFGNLNKVVLCFDRIFWDPNSNLFGHVGSTTGSRGELFLFWNLYRAPVLLALVAGEAATIMENVSDDVIIGRCIAVLKGIFGNHAVSQPKETVVTRWRADPWSRGSYSFVATGSSGNDYDILAAPVTPTSNHVTPTPPRLFFAGEHTIRNYPATVHGALLSGLREAGRIADQFLGCPYAPSGT</sequence>
<gene>
    <name evidence="1" type="ORF">HPB47_025726</name>
</gene>
<name>A0AC60Q0Q6_IXOPE</name>